<keyword evidence="7" id="KW-1133">Transmembrane helix</keyword>
<accession>U1PW41</accession>
<gene>
    <name evidence="9" type="ORF">J07HQW2_03128</name>
</gene>
<evidence type="ECO:0000313" key="9">
    <source>
        <dbReference type="EMBL" id="ERG96646.1"/>
    </source>
</evidence>
<evidence type="ECO:0000256" key="7">
    <source>
        <dbReference type="ARBA" id="ARBA00022989"/>
    </source>
</evidence>
<dbReference type="HOGENOM" id="CLU_1471103_0_0_2"/>
<dbReference type="RefSeq" id="WP_021056109.1">
    <property type="nucleotide sequence ID" value="NZ_KE356561.1"/>
</dbReference>
<comment type="pathway">
    <text evidence="3">Sphingolipid metabolism.</text>
</comment>
<dbReference type="STRING" id="1238425.J07HQW2_03128"/>
<keyword evidence="6" id="KW-0812">Transmembrane</keyword>
<dbReference type="InterPro" id="IPR025993">
    <property type="entry name" value="Ceramide_glucosylTrfase"/>
</dbReference>
<dbReference type="EMBL" id="KE356561">
    <property type="protein sequence ID" value="ERG96646.1"/>
    <property type="molecule type" value="Genomic_DNA"/>
</dbReference>
<sequence>MTDRDPVSVLLPTVEWNTACDQMAAQLAPDDELFIICDTKQDPVASHEPPDGVQILIAGEPEGCSGKANALAHGMTEASHNRFVWTDDDFERSMDWLDRLVAAGETHGPATAIPFFTGRGWWRLFEPWYGALFTLMFYLQLGNADDIAWGGGVVFTRSELTVPVSQFVKELREVLSDDYLLTER</sequence>
<organism evidence="9 10">
    <name type="scientific">Haloquadratum walsbyi J07HQW2</name>
    <dbReference type="NCBI Taxonomy" id="1238425"/>
    <lineage>
        <taxon>Archaea</taxon>
        <taxon>Methanobacteriati</taxon>
        <taxon>Methanobacteriota</taxon>
        <taxon>Stenosarchaea group</taxon>
        <taxon>Halobacteria</taxon>
        <taxon>Halobacteriales</taxon>
        <taxon>Haloferacaceae</taxon>
        <taxon>Haloquadratum</taxon>
    </lineage>
</organism>
<keyword evidence="8" id="KW-0472">Membrane</keyword>
<dbReference type="SUPFAM" id="SSF53448">
    <property type="entry name" value="Nucleotide-diphospho-sugar transferases"/>
    <property type="match status" value="1"/>
</dbReference>
<keyword evidence="5 9" id="KW-0808">Transferase</keyword>
<dbReference type="AlphaFoldDB" id="U1PW41"/>
<protein>
    <submittedName>
        <fullName evidence="9">Glycosyltransferase</fullName>
    </submittedName>
</protein>
<evidence type="ECO:0000256" key="1">
    <source>
        <dbReference type="ARBA" id="ARBA00004141"/>
    </source>
</evidence>
<reference evidence="9 10" key="1">
    <citation type="journal article" date="2013" name="PLoS ONE">
        <title>Assembly-driven community genomics of a hypersaline microbial ecosystem.</title>
        <authorList>
            <person name="Podell S."/>
            <person name="Ugalde J.A."/>
            <person name="Narasingarao P."/>
            <person name="Banfield J.F."/>
            <person name="Heidelberg K.B."/>
            <person name="Allen E.E."/>
        </authorList>
    </citation>
    <scope>NUCLEOTIDE SEQUENCE [LARGE SCALE GENOMIC DNA]</scope>
    <source>
        <strain evidence="10">J07HQW2</strain>
    </source>
</reference>
<dbReference type="GO" id="GO:0016757">
    <property type="term" value="F:glycosyltransferase activity"/>
    <property type="evidence" value="ECO:0007669"/>
    <property type="project" value="UniProtKB-KW"/>
</dbReference>
<feature type="non-terminal residue" evidence="9">
    <location>
        <position position="184"/>
    </location>
</feature>
<dbReference type="Pfam" id="PF13506">
    <property type="entry name" value="Glyco_transf_21"/>
    <property type="match status" value="1"/>
</dbReference>
<name>U1PW41_9EURY</name>
<dbReference type="Gene3D" id="3.90.550.10">
    <property type="entry name" value="Spore Coat Polysaccharide Biosynthesis Protein SpsA, Chain A"/>
    <property type="match status" value="1"/>
</dbReference>
<keyword evidence="4" id="KW-0328">Glycosyltransferase</keyword>
<dbReference type="GO" id="GO:0016020">
    <property type="term" value="C:membrane"/>
    <property type="evidence" value="ECO:0007669"/>
    <property type="project" value="UniProtKB-SubCell"/>
</dbReference>
<evidence type="ECO:0000256" key="5">
    <source>
        <dbReference type="ARBA" id="ARBA00022679"/>
    </source>
</evidence>
<comment type="subcellular location">
    <subcellularLocation>
        <location evidence="1">Membrane</location>
        <topology evidence="1">Multi-pass membrane protein</topology>
    </subcellularLocation>
</comment>
<evidence type="ECO:0000313" key="10">
    <source>
        <dbReference type="Proteomes" id="UP000030710"/>
    </source>
</evidence>
<comment type="pathway">
    <text evidence="2">Lipid metabolism; sphingolipid metabolism.</text>
</comment>
<evidence type="ECO:0000256" key="2">
    <source>
        <dbReference type="ARBA" id="ARBA00004760"/>
    </source>
</evidence>
<evidence type="ECO:0000256" key="4">
    <source>
        <dbReference type="ARBA" id="ARBA00022676"/>
    </source>
</evidence>
<evidence type="ECO:0000256" key="3">
    <source>
        <dbReference type="ARBA" id="ARBA00004991"/>
    </source>
</evidence>
<dbReference type="Proteomes" id="UP000030710">
    <property type="component" value="Unassembled WGS sequence"/>
</dbReference>
<proteinExistence type="predicted"/>
<evidence type="ECO:0000256" key="8">
    <source>
        <dbReference type="ARBA" id="ARBA00023136"/>
    </source>
</evidence>
<evidence type="ECO:0000256" key="6">
    <source>
        <dbReference type="ARBA" id="ARBA00022692"/>
    </source>
</evidence>
<dbReference type="eggNOG" id="arCOG00895">
    <property type="taxonomic scope" value="Archaea"/>
</dbReference>
<dbReference type="InterPro" id="IPR029044">
    <property type="entry name" value="Nucleotide-diphossugar_trans"/>
</dbReference>